<dbReference type="AlphaFoldDB" id="A0A9D4G914"/>
<reference evidence="1" key="2">
    <citation type="submission" date="2020-11" db="EMBL/GenBank/DDBJ databases">
        <authorList>
            <person name="McCartney M.A."/>
            <person name="Auch B."/>
            <person name="Kono T."/>
            <person name="Mallez S."/>
            <person name="Becker A."/>
            <person name="Gohl D.M."/>
            <person name="Silverstein K.A.T."/>
            <person name="Koren S."/>
            <person name="Bechman K.B."/>
            <person name="Herman A."/>
            <person name="Abrahante J.E."/>
            <person name="Garbe J."/>
        </authorList>
    </citation>
    <scope>NUCLEOTIDE SEQUENCE</scope>
    <source>
        <strain evidence="1">Duluth1</strain>
        <tissue evidence="1">Whole animal</tissue>
    </source>
</reference>
<protein>
    <submittedName>
        <fullName evidence="1">Uncharacterized protein</fullName>
    </submittedName>
</protein>
<proteinExistence type="predicted"/>
<evidence type="ECO:0000313" key="1">
    <source>
        <dbReference type="EMBL" id="KAH3812502.1"/>
    </source>
</evidence>
<reference evidence="1" key="1">
    <citation type="journal article" date="2019" name="bioRxiv">
        <title>The Genome of the Zebra Mussel, Dreissena polymorpha: A Resource for Invasive Species Research.</title>
        <authorList>
            <person name="McCartney M.A."/>
            <person name="Auch B."/>
            <person name="Kono T."/>
            <person name="Mallez S."/>
            <person name="Zhang Y."/>
            <person name="Obille A."/>
            <person name="Becker A."/>
            <person name="Abrahante J.E."/>
            <person name="Garbe J."/>
            <person name="Badalamenti J.P."/>
            <person name="Herman A."/>
            <person name="Mangelson H."/>
            <person name="Liachko I."/>
            <person name="Sullivan S."/>
            <person name="Sone E.D."/>
            <person name="Koren S."/>
            <person name="Silverstein K.A.T."/>
            <person name="Beckman K.B."/>
            <person name="Gohl D.M."/>
        </authorList>
    </citation>
    <scope>NUCLEOTIDE SEQUENCE</scope>
    <source>
        <strain evidence="1">Duluth1</strain>
        <tissue evidence="1">Whole animal</tissue>
    </source>
</reference>
<dbReference type="Proteomes" id="UP000828390">
    <property type="component" value="Unassembled WGS sequence"/>
</dbReference>
<sequence>MCFNFIIETGIQENTQVLIVVAKHRLSNTRYLPTPITMLGARRIEVGNHSCLTLAAHEPAISEQVP</sequence>
<dbReference type="EMBL" id="JAIWYP010000006">
    <property type="protein sequence ID" value="KAH3812502.1"/>
    <property type="molecule type" value="Genomic_DNA"/>
</dbReference>
<comment type="caution">
    <text evidence="1">The sequence shown here is derived from an EMBL/GenBank/DDBJ whole genome shotgun (WGS) entry which is preliminary data.</text>
</comment>
<keyword evidence="2" id="KW-1185">Reference proteome</keyword>
<name>A0A9D4G914_DREPO</name>
<organism evidence="1 2">
    <name type="scientific">Dreissena polymorpha</name>
    <name type="common">Zebra mussel</name>
    <name type="synonym">Mytilus polymorpha</name>
    <dbReference type="NCBI Taxonomy" id="45954"/>
    <lineage>
        <taxon>Eukaryota</taxon>
        <taxon>Metazoa</taxon>
        <taxon>Spiralia</taxon>
        <taxon>Lophotrochozoa</taxon>
        <taxon>Mollusca</taxon>
        <taxon>Bivalvia</taxon>
        <taxon>Autobranchia</taxon>
        <taxon>Heteroconchia</taxon>
        <taxon>Euheterodonta</taxon>
        <taxon>Imparidentia</taxon>
        <taxon>Neoheterodontei</taxon>
        <taxon>Myida</taxon>
        <taxon>Dreissenoidea</taxon>
        <taxon>Dreissenidae</taxon>
        <taxon>Dreissena</taxon>
    </lineage>
</organism>
<gene>
    <name evidence="1" type="ORF">DPMN_140937</name>
</gene>
<evidence type="ECO:0000313" key="2">
    <source>
        <dbReference type="Proteomes" id="UP000828390"/>
    </source>
</evidence>
<accession>A0A9D4G914</accession>